<sequence>MMDVRLTTAWLHSPWPWLATASLAGWAALVAAPTQSALPDFCGSIAGVLSALGWHGVTQALSLDPLGLLLAWWMMLLAMMPPLLAAPLDYLWQRSLPRRRPLAVALFLCGYVLVWSLAGLLLTGLSIGLKLLTGDNGGYAALLALGVVLFWQATPVKQQALNHCHYLPRISAFGWAMVRDCLRYGVVKGNWCIAACWPLMLLPMLVEQGHLPLMLVGMLWLVHERQRLGRQAAWRWPLPLPQRLTIAASPQLKKYRSNRCKPVATSVPARR</sequence>
<reference evidence="3" key="1">
    <citation type="submission" date="2017-06" db="EMBL/GenBank/DDBJ databases">
        <authorList>
            <person name="Varghese N."/>
            <person name="Submissions S."/>
        </authorList>
    </citation>
    <scope>NUCLEOTIDE SEQUENCE [LARGE SCALE GENOMIC DNA]</scope>
    <source>
        <strain evidence="3">DSM 22348</strain>
    </source>
</reference>
<feature type="transmembrane region" description="Helical" evidence="1">
    <location>
        <begin position="104"/>
        <end position="125"/>
    </location>
</feature>
<keyword evidence="1" id="KW-0812">Transmembrane</keyword>
<dbReference type="OrthoDB" id="980055at2"/>
<evidence type="ECO:0000313" key="3">
    <source>
        <dbReference type="Proteomes" id="UP000198407"/>
    </source>
</evidence>
<keyword evidence="1" id="KW-1133">Transmembrane helix</keyword>
<dbReference type="AlphaFoldDB" id="A0A239JS93"/>
<accession>A0A239JS93</accession>
<dbReference type="Proteomes" id="UP000198407">
    <property type="component" value="Unassembled WGS sequence"/>
</dbReference>
<gene>
    <name evidence="2" type="ORF">SAMN05444352_12360</name>
</gene>
<name>A0A239JS93_9PSED</name>
<keyword evidence="3" id="KW-1185">Reference proteome</keyword>
<dbReference type="STRING" id="1215104.GCA_000730585_02912"/>
<dbReference type="Pfam" id="PF09948">
    <property type="entry name" value="PpoB2"/>
    <property type="match status" value="1"/>
</dbReference>
<proteinExistence type="predicted"/>
<feature type="transmembrane region" description="Helical" evidence="1">
    <location>
        <begin position="70"/>
        <end position="92"/>
    </location>
</feature>
<organism evidence="2 3">
    <name type="scientific">Pseudomonas japonica</name>
    <dbReference type="NCBI Taxonomy" id="256466"/>
    <lineage>
        <taxon>Bacteria</taxon>
        <taxon>Pseudomonadati</taxon>
        <taxon>Pseudomonadota</taxon>
        <taxon>Gammaproteobacteria</taxon>
        <taxon>Pseudomonadales</taxon>
        <taxon>Pseudomonadaceae</taxon>
        <taxon>Pseudomonas</taxon>
    </lineage>
</organism>
<evidence type="ECO:0000256" key="1">
    <source>
        <dbReference type="SAM" id="Phobius"/>
    </source>
</evidence>
<dbReference type="EMBL" id="FZOL01000023">
    <property type="protein sequence ID" value="SNT08402.1"/>
    <property type="molecule type" value="Genomic_DNA"/>
</dbReference>
<dbReference type="InterPro" id="IPR018688">
    <property type="entry name" value="PpoB2-like"/>
</dbReference>
<evidence type="ECO:0000313" key="2">
    <source>
        <dbReference type="EMBL" id="SNT08402.1"/>
    </source>
</evidence>
<feature type="transmembrane region" description="Helical" evidence="1">
    <location>
        <begin position="137"/>
        <end position="154"/>
    </location>
</feature>
<keyword evidence="1" id="KW-0472">Membrane</keyword>
<protein>
    <submittedName>
        <fullName evidence="2">Predicted metal-binding membrane protein</fullName>
    </submittedName>
</protein>